<dbReference type="InterPro" id="IPR036913">
    <property type="entry name" value="YegP-like_sf"/>
</dbReference>
<evidence type="ECO:0000313" key="2">
    <source>
        <dbReference type="EMBL" id="MFC4593839.1"/>
    </source>
</evidence>
<evidence type="ECO:0000259" key="1">
    <source>
        <dbReference type="Pfam" id="PF07411"/>
    </source>
</evidence>
<accession>A0ABV9EYB6</accession>
<dbReference type="Proteomes" id="UP001595957">
    <property type="component" value="Unassembled WGS sequence"/>
</dbReference>
<name>A0ABV9EYB6_9SPHN</name>
<evidence type="ECO:0000313" key="3">
    <source>
        <dbReference type="Proteomes" id="UP001595957"/>
    </source>
</evidence>
<protein>
    <submittedName>
        <fullName evidence="2">YegP family protein</fullName>
    </submittedName>
</protein>
<dbReference type="Pfam" id="PF07411">
    <property type="entry name" value="DUF1508"/>
    <property type="match status" value="1"/>
</dbReference>
<dbReference type="InterPro" id="IPR010879">
    <property type="entry name" value="DUF1508"/>
</dbReference>
<dbReference type="EMBL" id="JBHSFZ010000008">
    <property type="protein sequence ID" value="MFC4593839.1"/>
    <property type="molecule type" value="Genomic_DNA"/>
</dbReference>
<comment type="caution">
    <text evidence="2">The sequence shown here is derived from an EMBL/GenBank/DDBJ whole genome shotgun (WGS) entry which is preliminary data.</text>
</comment>
<gene>
    <name evidence="2" type="ORF">ACFO3E_06490</name>
</gene>
<dbReference type="RefSeq" id="WP_380803294.1">
    <property type="nucleotide sequence ID" value="NZ_JBHSFZ010000008.1"/>
</dbReference>
<proteinExistence type="predicted"/>
<reference evidence="3" key="1">
    <citation type="journal article" date="2019" name="Int. J. Syst. Evol. Microbiol.">
        <title>The Global Catalogue of Microorganisms (GCM) 10K type strain sequencing project: providing services to taxonomists for standard genome sequencing and annotation.</title>
        <authorList>
            <consortium name="The Broad Institute Genomics Platform"/>
            <consortium name="The Broad Institute Genome Sequencing Center for Infectious Disease"/>
            <person name="Wu L."/>
            <person name="Ma J."/>
        </authorList>
    </citation>
    <scope>NUCLEOTIDE SEQUENCE [LARGE SCALE GENOMIC DNA]</scope>
    <source>
        <strain evidence="3">NBRC 103632</strain>
    </source>
</reference>
<feature type="domain" description="DUF1508" evidence="1">
    <location>
        <begin position="2"/>
        <end position="35"/>
    </location>
</feature>
<sequence>MWRWTYEASNGKTIAVSSESYSNKSDCQRGIDIMKASDTSPMWMPTADLRAA</sequence>
<dbReference type="Gene3D" id="3.30.160.160">
    <property type="entry name" value="YegP-like"/>
    <property type="match status" value="1"/>
</dbReference>
<keyword evidence="3" id="KW-1185">Reference proteome</keyword>
<dbReference type="SUPFAM" id="SSF160113">
    <property type="entry name" value="YegP-like"/>
    <property type="match status" value="1"/>
</dbReference>
<organism evidence="2 3">
    <name type="scientific">Sphingobium tyrosinilyticum</name>
    <dbReference type="NCBI Taxonomy" id="2715436"/>
    <lineage>
        <taxon>Bacteria</taxon>
        <taxon>Pseudomonadati</taxon>
        <taxon>Pseudomonadota</taxon>
        <taxon>Alphaproteobacteria</taxon>
        <taxon>Sphingomonadales</taxon>
        <taxon>Sphingomonadaceae</taxon>
        <taxon>Sphingobium</taxon>
    </lineage>
</organism>